<keyword evidence="2" id="KW-1185">Reference proteome</keyword>
<reference evidence="1" key="3">
    <citation type="submission" date="2021-06" db="EMBL/GenBank/DDBJ databases">
        <title>Chromosome-level genome assembly for S. haematobium.</title>
        <authorList>
            <person name="Stroehlein A.J."/>
        </authorList>
    </citation>
    <scope>NUCLEOTIDE SEQUENCE</scope>
</reference>
<dbReference type="KEGG" id="shx:MS3_00007445"/>
<evidence type="ECO:0000313" key="2">
    <source>
        <dbReference type="Proteomes" id="UP000471633"/>
    </source>
</evidence>
<dbReference type="PANTHER" id="PTHR47027">
    <property type="entry name" value="REVERSE TRANSCRIPTASE DOMAIN-CONTAINING PROTEIN"/>
    <property type="match status" value="1"/>
</dbReference>
<evidence type="ECO:0000313" key="1">
    <source>
        <dbReference type="EMBL" id="KAH9582816.1"/>
    </source>
</evidence>
<organism evidence="1 2">
    <name type="scientific">Schistosoma haematobium</name>
    <name type="common">Blood fluke</name>
    <dbReference type="NCBI Taxonomy" id="6185"/>
    <lineage>
        <taxon>Eukaryota</taxon>
        <taxon>Metazoa</taxon>
        <taxon>Spiralia</taxon>
        <taxon>Lophotrochozoa</taxon>
        <taxon>Platyhelminthes</taxon>
        <taxon>Trematoda</taxon>
        <taxon>Digenea</taxon>
        <taxon>Strigeidida</taxon>
        <taxon>Schistosomatoidea</taxon>
        <taxon>Schistosomatidae</taxon>
        <taxon>Schistosoma</taxon>
    </lineage>
</organism>
<reference evidence="1" key="2">
    <citation type="journal article" date="2019" name="Gigascience">
        <title>High-quality Schistosoma haematobium genome achieved by single-molecule and long-range sequencing.</title>
        <authorList>
            <person name="Stroehlein A.J."/>
            <person name="Korhonen P.K."/>
            <person name="Chong T.M."/>
            <person name="Lim Y.L."/>
            <person name="Chan K.G."/>
            <person name="Webster B."/>
            <person name="Rollinson D."/>
            <person name="Brindley P.J."/>
            <person name="Gasser R.B."/>
            <person name="Young N.D."/>
        </authorList>
    </citation>
    <scope>NUCLEOTIDE SEQUENCE</scope>
</reference>
<dbReference type="GeneID" id="75577664"/>
<dbReference type="RefSeq" id="XP_051066252.1">
    <property type="nucleotide sequence ID" value="XM_051215721.1"/>
</dbReference>
<name>A0A922IN66_SCHHA</name>
<reference evidence="1" key="1">
    <citation type="journal article" date="2012" name="Nat. Genet.">
        <title>Whole-genome sequence of Schistosoma haematobium.</title>
        <authorList>
            <person name="Young N.D."/>
            <person name="Jex A.R."/>
            <person name="Li B."/>
            <person name="Liu S."/>
            <person name="Yang L."/>
            <person name="Xiong Z."/>
            <person name="Li Y."/>
            <person name="Cantacessi C."/>
            <person name="Hall R.S."/>
            <person name="Xu X."/>
            <person name="Chen F."/>
            <person name="Wu X."/>
            <person name="Zerlotini A."/>
            <person name="Oliveira G."/>
            <person name="Hofmann A."/>
            <person name="Zhang G."/>
            <person name="Fang X."/>
            <person name="Kang Y."/>
            <person name="Campbell B.E."/>
            <person name="Loukas A."/>
            <person name="Ranganathan S."/>
            <person name="Rollinson D."/>
            <person name="Rinaldi G."/>
            <person name="Brindley P.J."/>
            <person name="Yang H."/>
            <person name="Wang J."/>
            <person name="Wang J."/>
            <person name="Gasser R.B."/>
        </authorList>
    </citation>
    <scope>NUCLEOTIDE SEQUENCE</scope>
</reference>
<proteinExistence type="predicted"/>
<protein>
    <submittedName>
        <fullName evidence="1">Laminin subunit gamma-1</fullName>
    </submittedName>
</protein>
<dbReference type="EMBL" id="AMPZ03000005">
    <property type="protein sequence ID" value="KAH9582816.1"/>
    <property type="molecule type" value="Genomic_DNA"/>
</dbReference>
<accession>A0A922IN66</accession>
<reference evidence="1" key="4">
    <citation type="journal article" date="2022" name="PLoS Pathog.">
        <title>Chromosome-level genome of Schistosoma haematobium underpins genome-wide explorations of molecular variation.</title>
        <authorList>
            <person name="Stroehlein A.J."/>
            <person name="Korhonen P.K."/>
            <person name="Lee V.V."/>
            <person name="Ralph S.A."/>
            <person name="Mentink-Kane M."/>
            <person name="You H."/>
            <person name="McManus D.P."/>
            <person name="Tchuente L.T."/>
            <person name="Stothard J.R."/>
            <person name="Kaur P."/>
            <person name="Dudchenko O."/>
            <person name="Aiden E.L."/>
            <person name="Yang B."/>
            <person name="Yang H."/>
            <person name="Emery A.M."/>
            <person name="Webster B.L."/>
            <person name="Brindley P.J."/>
            <person name="Rollinson D."/>
            <person name="Chang B.C.H."/>
            <person name="Gasser R.B."/>
            <person name="Young N.D."/>
        </authorList>
    </citation>
    <scope>NUCLEOTIDE SEQUENCE</scope>
</reference>
<dbReference type="CTD" id="75577664"/>
<dbReference type="Proteomes" id="UP000471633">
    <property type="component" value="Unassembled WGS sequence"/>
</dbReference>
<comment type="caution">
    <text evidence="1">The sequence shown here is derived from an EMBL/GenBank/DDBJ whole genome shotgun (WGS) entry which is preliminary data.</text>
</comment>
<gene>
    <name evidence="1" type="primary">LAMC1_32</name>
    <name evidence="1" type="ORF">MS3_00007445</name>
</gene>
<dbReference type="PANTHER" id="PTHR47027:SF25">
    <property type="entry name" value="REVERSE TRANSCRIPTASE DOMAIN-CONTAINING PROTEIN"/>
    <property type="match status" value="1"/>
</dbReference>
<sequence>MRLDDWDFANDLAFLSQTHQQIQVTTNSVAAASALVSLNIHRRKGKILKYNTENANPIILDGETLEDVESFTYLDSIVDKQGKYDADVKTRNGKASIPSIQLNKIWNSIRLSANQHQSHNLQYERQHSSTVWS</sequence>
<dbReference type="AlphaFoldDB" id="A0A922IN66"/>